<accession>A0A3P1S4C3</accession>
<dbReference type="GO" id="GO:0003677">
    <property type="term" value="F:DNA binding"/>
    <property type="evidence" value="ECO:0007669"/>
    <property type="project" value="UniProtKB-UniRule"/>
</dbReference>
<evidence type="ECO:0000313" key="3">
    <source>
        <dbReference type="Proteomes" id="UP000277597"/>
    </source>
</evidence>
<protein>
    <submittedName>
        <fullName evidence="2">DUF4433 domain-containing protein</fullName>
    </submittedName>
</protein>
<evidence type="ECO:0000256" key="1">
    <source>
        <dbReference type="PROSITE-ProRule" id="PRU01362"/>
    </source>
</evidence>
<dbReference type="EMBL" id="RQZI01000006">
    <property type="protein sequence ID" value="RRC91936.1"/>
    <property type="molecule type" value="Genomic_DNA"/>
</dbReference>
<dbReference type="RefSeq" id="WP_002907015.1">
    <property type="nucleotide sequence ID" value="NZ_CAXTGR010000002.1"/>
</dbReference>
<comment type="caution">
    <text evidence="2">The sequence shown here is derived from an EMBL/GenBank/DDBJ whole genome shotgun (WGS) entry which is preliminary data.</text>
</comment>
<keyword evidence="1" id="KW-1277">Toxin-antitoxin system</keyword>
<gene>
    <name evidence="2" type="ORF">EII39_06365</name>
</gene>
<sequence length="227" mass="26260">MNQEIVFKKGITRLCHFTKSSNLPYILGTGDEEANGIISNKAIRDSECKFLKLNDIHRYDNRPELICLSVEYPNFFFFEKSIEKEKESLLNDWVVLLISPSIINEETYFCPVNAAKNRGAHIGKGSQKFMELFNTEVLGLNRSVSMLPNIPTNNQAEVLSPDMIPKDKIIGLVFSSKKQARDEVLRLKLCQIELRNLKIYYSHEWFKRNSAYSIMQGKVLKLYELEE</sequence>
<comment type="caution">
    <text evidence="1">Lacks conserved residue(s) required for the propagation of feature annotation.</text>
</comment>
<dbReference type="PROSITE" id="PS52018">
    <property type="entry name" value="DART"/>
    <property type="match status" value="1"/>
</dbReference>
<dbReference type="AlphaFoldDB" id="A0A3P1S4C3"/>
<comment type="similarity">
    <text evidence="1">Belongs to the DarT ADP-ribosyltransferase family.</text>
</comment>
<dbReference type="Proteomes" id="UP000277597">
    <property type="component" value="Unassembled WGS sequence"/>
</dbReference>
<name>A0A3P1S4C3_STRSA</name>
<dbReference type="Pfam" id="PF14487">
    <property type="entry name" value="DarT"/>
    <property type="match status" value="1"/>
</dbReference>
<reference evidence="2 3" key="1">
    <citation type="submission" date="2018-11" db="EMBL/GenBank/DDBJ databases">
        <title>Genomes From Bacteria Associated with the Canine Oral Cavity: a Test Case for Automated Genome-Based Taxonomic Assignment.</title>
        <authorList>
            <person name="Coil D.A."/>
            <person name="Jospin G."/>
            <person name="Darling A.E."/>
            <person name="Wallis C."/>
            <person name="Davis I.J."/>
            <person name="Harris S."/>
            <person name="Eisen J.A."/>
            <person name="Holcombe L.J."/>
            <person name="O'Flynn C."/>
        </authorList>
    </citation>
    <scope>NUCLEOTIDE SEQUENCE [LARGE SCALE GENOMIC DNA]</scope>
    <source>
        <strain evidence="2 3">OH953</strain>
    </source>
</reference>
<evidence type="ECO:0000313" key="2">
    <source>
        <dbReference type="EMBL" id="RRC91936.1"/>
    </source>
</evidence>
<keyword evidence="1" id="KW-0238">DNA-binding</keyword>
<dbReference type="InterPro" id="IPR029494">
    <property type="entry name" value="DarT"/>
</dbReference>
<organism evidence="2 3">
    <name type="scientific">Streptococcus sanguinis</name>
    <dbReference type="NCBI Taxonomy" id="1305"/>
    <lineage>
        <taxon>Bacteria</taxon>
        <taxon>Bacillati</taxon>
        <taxon>Bacillota</taxon>
        <taxon>Bacilli</taxon>
        <taxon>Lactobacillales</taxon>
        <taxon>Streptococcaceae</taxon>
        <taxon>Streptococcus</taxon>
    </lineage>
</organism>
<proteinExistence type="inferred from homology"/>